<proteinExistence type="predicted"/>
<evidence type="ECO:0000256" key="2">
    <source>
        <dbReference type="ARBA" id="ARBA00023016"/>
    </source>
</evidence>
<gene>
    <name evidence="6" type="ORF">ACFSX3_05250</name>
</gene>
<dbReference type="PRINTS" id="PR00625">
    <property type="entry name" value="JDOMAIN"/>
</dbReference>
<evidence type="ECO:0000256" key="4">
    <source>
        <dbReference type="SAM" id="MobiDB-lite"/>
    </source>
</evidence>
<dbReference type="Proteomes" id="UP001597448">
    <property type="component" value="Unassembled WGS sequence"/>
</dbReference>
<evidence type="ECO:0000256" key="3">
    <source>
        <dbReference type="ARBA" id="ARBA00023186"/>
    </source>
</evidence>
<feature type="domain" description="J" evidence="5">
    <location>
        <begin position="4"/>
        <end position="68"/>
    </location>
</feature>
<keyword evidence="1" id="KW-0235">DNA replication</keyword>
<comment type="caution">
    <text evidence="6">The sequence shown here is derived from an EMBL/GenBank/DDBJ whole genome shotgun (WGS) entry which is preliminary data.</text>
</comment>
<organism evidence="6 7">
    <name type="scientific">Paenibacillus rhizoplanae</name>
    <dbReference type="NCBI Taxonomy" id="1917181"/>
    <lineage>
        <taxon>Bacteria</taxon>
        <taxon>Bacillati</taxon>
        <taxon>Bacillota</taxon>
        <taxon>Bacilli</taxon>
        <taxon>Bacillales</taxon>
        <taxon>Paenibacillaceae</taxon>
        <taxon>Paenibacillus</taxon>
    </lineage>
</organism>
<protein>
    <submittedName>
        <fullName evidence="6">DnaJ C-terminal domain-containing protein</fullName>
    </submittedName>
</protein>
<dbReference type="Gene3D" id="1.10.287.110">
    <property type="entry name" value="DnaJ domain"/>
    <property type="match status" value="1"/>
</dbReference>
<dbReference type="EMBL" id="JBHUKY010000013">
    <property type="protein sequence ID" value="MFD2409263.1"/>
    <property type="molecule type" value="Genomic_DNA"/>
</dbReference>
<reference evidence="7" key="1">
    <citation type="journal article" date="2019" name="Int. J. Syst. Evol. Microbiol.">
        <title>The Global Catalogue of Microorganisms (GCM) 10K type strain sequencing project: providing services to taxonomists for standard genome sequencing and annotation.</title>
        <authorList>
            <consortium name="The Broad Institute Genomics Platform"/>
            <consortium name="The Broad Institute Genome Sequencing Center for Infectious Disease"/>
            <person name="Wu L."/>
            <person name="Ma J."/>
        </authorList>
    </citation>
    <scope>NUCLEOTIDE SEQUENCE [LARGE SCALE GENOMIC DNA]</scope>
    <source>
        <strain evidence="7">CCM 8725</strain>
    </source>
</reference>
<keyword evidence="7" id="KW-1185">Reference proteome</keyword>
<evidence type="ECO:0000259" key="5">
    <source>
        <dbReference type="PROSITE" id="PS50076"/>
    </source>
</evidence>
<dbReference type="CDD" id="cd10747">
    <property type="entry name" value="DnaJ_C"/>
    <property type="match status" value="1"/>
</dbReference>
<evidence type="ECO:0000313" key="7">
    <source>
        <dbReference type="Proteomes" id="UP001597448"/>
    </source>
</evidence>
<dbReference type="InterPro" id="IPR001623">
    <property type="entry name" value="DnaJ_domain"/>
</dbReference>
<accession>A0ABW5F2H6</accession>
<dbReference type="InterPro" id="IPR036869">
    <property type="entry name" value="J_dom_sf"/>
</dbReference>
<dbReference type="CDD" id="cd06257">
    <property type="entry name" value="DnaJ"/>
    <property type="match status" value="1"/>
</dbReference>
<keyword evidence="3" id="KW-0143">Chaperone</keyword>
<feature type="region of interest" description="Disordered" evidence="4">
    <location>
        <begin position="313"/>
        <end position="335"/>
    </location>
</feature>
<dbReference type="PANTHER" id="PTHR43096">
    <property type="entry name" value="DNAJ HOMOLOG 1, MITOCHONDRIAL-RELATED"/>
    <property type="match status" value="1"/>
</dbReference>
<dbReference type="PANTHER" id="PTHR43096:SF52">
    <property type="entry name" value="DNAJ HOMOLOG 1, MITOCHONDRIAL-RELATED"/>
    <property type="match status" value="1"/>
</dbReference>
<keyword evidence="2" id="KW-0346">Stress response</keyword>
<dbReference type="RefSeq" id="WP_209992843.1">
    <property type="nucleotide sequence ID" value="NZ_JBHSVQ010000001.1"/>
</dbReference>
<dbReference type="SUPFAM" id="SSF49493">
    <property type="entry name" value="HSP40/DnaJ peptide-binding domain"/>
    <property type="match status" value="2"/>
</dbReference>
<evidence type="ECO:0000313" key="6">
    <source>
        <dbReference type="EMBL" id="MFD2409263.1"/>
    </source>
</evidence>
<evidence type="ECO:0000256" key="1">
    <source>
        <dbReference type="ARBA" id="ARBA00022705"/>
    </source>
</evidence>
<name>A0ABW5F2H6_9BACL</name>
<dbReference type="Pfam" id="PF01556">
    <property type="entry name" value="DnaJ_C"/>
    <property type="match status" value="1"/>
</dbReference>
<dbReference type="Gene3D" id="2.60.260.20">
    <property type="entry name" value="Urease metallochaperone UreE, N-terminal domain"/>
    <property type="match status" value="2"/>
</dbReference>
<dbReference type="SUPFAM" id="SSF46565">
    <property type="entry name" value="Chaperone J-domain"/>
    <property type="match status" value="1"/>
</dbReference>
<feature type="compositionally biased region" description="Basic residues" evidence="4">
    <location>
        <begin position="319"/>
        <end position="335"/>
    </location>
</feature>
<dbReference type="SMART" id="SM00271">
    <property type="entry name" value="DnaJ"/>
    <property type="match status" value="1"/>
</dbReference>
<dbReference type="InterPro" id="IPR018253">
    <property type="entry name" value="DnaJ_domain_CS"/>
</dbReference>
<sequence>MAANYYERLGVDQKASKQEIKKAYQKLAKKWHPDVNKAPEAEAKFKEAAEAYEVLGDEEKRKIYDEELRYGAAAGSRGQRSHGSASSASWESPFGAGWSSGAASSGGIPDEDLFGMFFGSRGAADRAGFFSGGSGARPGGSPWGEEFSTMQAQLEITLEQAYKGGNISVQAAGKDLNVQIPARSAEGTIIRVPGGGSGAGQGKGQVGDLLISLHLLPHEIYEPDGGDLLGTVEIAPWQAVLGGEAKVALPDGSSVKLKIPAGIASGGTLRLSGKGLRRPGGTNGDILFRMELVIPSDTSEAEKKLYRQLAESSSFQAGAKRRNSGGAQRRRTATR</sequence>
<dbReference type="InterPro" id="IPR008971">
    <property type="entry name" value="HSP40/DnaJ_pept-bd"/>
</dbReference>
<dbReference type="InterPro" id="IPR002939">
    <property type="entry name" value="DnaJ_C"/>
</dbReference>
<dbReference type="PROSITE" id="PS50076">
    <property type="entry name" value="DNAJ_2"/>
    <property type="match status" value="1"/>
</dbReference>
<dbReference type="Pfam" id="PF00226">
    <property type="entry name" value="DnaJ"/>
    <property type="match status" value="1"/>
</dbReference>
<dbReference type="PROSITE" id="PS00636">
    <property type="entry name" value="DNAJ_1"/>
    <property type="match status" value="1"/>
</dbReference>